<feature type="binding site" evidence="11">
    <location>
        <position position="208"/>
    </location>
    <ligand>
        <name>Zn(2+)</name>
        <dbReference type="ChEBI" id="CHEBI:29105"/>
        <label>1</label>
    </ligand>
</feature>
<name>A0A3N0ART6_9ACTN</name>
<dbReference type="HAMAP" id="MF_01152">
    <property type="entry name" value="DnaJ"/>
    <property type="match status" value="1"/>
</dbReference>
<evidence type="ECO:0000256" key="6">
    <source>
        <dbReference type="ARBA" id="ARBA00022833"/>
    </source>
</evidence>
<sequence>MAATKDLYEILGVSRDASEAEIKKAFRHRARELHPDVNKAPDAEDQFKELNEAYDVLSDPQKKAQYDRFGTIPGAASGGPYGGVGIDFEDLFGGGFGGMGDIFSTFFGGAAAGGRQVRKDGRDMGVGIRITLKEAATGEKKEIVYDRLAPCPDCDGTGLGEDGKEVTCEECHGTGRVVTVQHTFLGDMQSASTCPACHGTGTVIDNPCPECEGQGRVPDRQRVSVEIPKGIRDGQQLRIHGFGEAGMQGAPAGDLIVTVRIAPDEFFERDGDNLHCKLVVPMVQAALGADIEIDGIYEDEKVTVAIPEGCQNDQIVRVKGFGMPRLKSDARGDLFAHIAVEVPKKLSKRERELLEELAAEMGEDVNEEKRSPLQKLRDIFE</sequence>
<dbReference type="CDD" id="cd10747">
    <property type="entry name" value="DnaJ_C"/>
    <property type="match status" value="1"/>
</dbReference>
<feature type="binding site" evidence="11">
    <location>
        <position position="194"/>
    </location>
    <ligand>
        <name>Zn(2+)</name>
        <dbReference type="ChEBI" id="CHEBI:29105"/>
        <label>2</label>
    </ligand>
</feature>
<organism evidence="15 16">
    <name type="scientific">Adlercreutzia equolifaciens subsp. celatus DSM 18785</name>
    <dbReference type="NCBI Taxonomy" id="1121021"/>
    <lineage>
        <taxon>Bacteria</taxon>
        <taxon>Bacillati</taxon>
        <taxon>Actinomycetota</taxon>
        <taxon>Coriobacteriia</taxon>
        <taxon>Eggerthellales</taxon>
        <taxon>Eggerthellaceae</taxon>
        <taxon>Adlercreutzia</taxon>
    </lineage>
</organism>
<feature type="binding site" evidence="11">
    <location>
        <position position="171"/>
    </location>
    <ligand>
        <name>Zn(2+)</name>
        <dbReference type="ChEBI" id="CHEBI:29105"/>
        <label>2</label>
    </ligand>
</feature>
<evidence type="ECO:0000313" key="16">
    <source>
        <dbReference type="Proteomes" id="UP000278327"/>
    </source>
</evidence>
<evidence type="ECO:0000313" key="15">
    <source>
        <dbReference type="EMBL" id="RNL37289.1"/>
    </source>
</evidence>
<evidence type="ECO:0000256" key="11">
    <source>
        <dbReference type="HAMAP-Rule" id="MF_01152"/>
    </source>
</evidence>
<feature type="repeat" description="CXXCXGXG motif" evidence="11">
    <location>
        <begin position="168"/>
        <end position="175"/>
    </location>
</feature>
<evidence type="ECO:0000259" key="13">
    <source>
        <dbReference type="PROSITE" id="PS50076"/>
    </source>
</evidence>
<comment type="subunit">
    <text evidence="11">Homodimer.</text>
</comment>
<dbReference type="GO" id="GO:0042026">
    <property type="term" value="P:protein refolding"/>
    <property type="evidence" value="ECO:0007669"/>
    <property type="project" value="TreeGrafter"/>
</dbReference>
<dbReference type="GO" id="GO:0005524">
    <property type="term" value="F:ATP binding"/>
    <property type="evidence" value="ECO:0007669"/>
    <property type="project" value="InterPro"/>
</dbReference>
<dbReference type="FunFam" id="2.60.260.20:FF:000005">
    <property type="entry name" value="Chaperone protein dnaJ 1, mitochondrial"/>
    <property type="match status" value="1"/>
</dbReference>
<comment type="cofactor">
    <cofactor evidence="11">
        <name>Zn(2+)</name>
        <dbReference type="ChEBI" id="CHEBI:29105"/>
    </cofactor>
    <text evidence="11">Binds 2 Zn(2+) ions per monomer.</text>
</comment>
<evidence type="ECO:0000259" key="14">
    <source>
        <dbReference type="PROSITE" id="PS51188"/>
    </source>
</evidence>
<dbReference type="NCBIfam" id="TIGR02349">
    <property type="entry name" value="DnaJ_bact"/>
    <property type="match status" value="1"/>
</dbReference>
<dbReference type="GO" id="GO:0009408">
    <property type="term" value="P:response to heat"/>
    <property type="evidence" value="ECO:0007669"/>
    <property type="project" value="InterPro"/>
</dbReference>
<feature type="binding site" evidence="11">
    <location>
        <position position="154"/>
    </location>
    <ligand>
        <name>Zn(2+)</name>
        <dbReference type="ChEBI" id="CHEBI:29105"/>
        <label>1</label>
    </ligand>
</feature>
<dbReference type="GO" id="GO:0005737">
    <property type="term" value="C:cytoplasm"/>
    <property type="evidence" value="ECO:0007669"/>
    <property type="project" value="UniProtKB-SubCell"/>
</dbReference>
<keyword evidence="7 11" id="KW-0346">Stress response</keyword>
<dbReference type="InterPro" id="IPR036869">
    <property type="entry name" value="J_dom_sf"/>
</dbReference>
<reference evidence="15 16" key="1">
    <citation type="journal article" date="2019" name="Microbiol. Resour. Announc.">
        <title>Draft Genome Sequences of Type Strains of Gordonibacter faecihominis, Paraeggerthella hongkongensis, Parvibacter caecicola,Slackia equolifaciens, Slackia faecicanis, and Slackia isoflavoniconvertens.</title>
        <authorList>
            <person name="Danylec N."/>
            <person name="Stoll D.A."/>
            <person name="Dotsch A."/>
            <person name="Huch M."/>
        </authorList>
    </citation>
    <scope>NUCLEOTIDE SEQUENCE [LARGE SCALE GENOMIC DNA]</scope>
    <source>
        <strain evidence="15 16">DSM 18785</strain>
    </source>
</reference>
<dbReference type="PROSITE" id="PS00636">
    <property type="entry name" value="DNAJ_1"/>
    <property type="match status" value="1"/>
</dbReference>
<dbReference type="InterPro" id="IPR001623">
    <property type="entry name" value="DnaJ_domain"/>
</dbReference>
<dbReference type="Pfam" id="PF01556">
    <property type="entry name" value="DnaJ_C"/>
    <property type="match status" value="1"/>
</dbReference>
<feature type="binding site" evidence="11">
    <location>
        <position position="151"/>
    </location>
    <ligand>
        <name>Zn(2+)</name>
        <dbReference type="ChEBI" id="CHEBI:29105"/>
        <label>1</label>
    </ligand>
</feature>
<dbReference type="GO" id="GO:0006260">
    <property type="term" value="P:DNA replication"/>
    <property type="evidence" value="ECO:0007669"/>
    <property type="project" value="UniProtKB-KW"/>
</dbReference>
<feature type="repeat" description="CXXCXGXG motif" evidence="11">
    <location>
        <begin position="208"/>
        <end position="215"/>
    </location>
</feature>
<feature type="binding site" evidence="11">
    <location>
        <position position="168"/>
    </location>
    <ligand>
        <name>Zn(2+)</name>
        <dbReference type="ChEBI" id="CHEBI:29105"/>
        <label>2</label>
    </ligand>
</feature>
<dbReference type="SMART" id="SM00271">
    <property type="entry name" value="DnaJ"/>
    <property type="match status" value="1"/>
</dbReference>
<dbReference type="SUPFAM" id="SSF57938">
    <property type="entry name" value="DnaJ/Hsp40 cysteine-rich domain"/>
    <property type="match status" value="1"/>
</dbReference>
<dbReference type="Gene3D" id="1.10.287.110">
    <property type="entry name" value="DnaJ domain"/>
    <property type="match status" value="1"/>
</dbReference>
<dbReference type="CDD" id="cd06257">
    <property type="entry name" value="DnaJ"/>
    <property type="match status" value="1"/>
</dbReference>
<comment type="caution">
    <text evidence="15">The sequence shown here is derived from an EMBL/GenBank/DDBJ whole genome shotgun (WGS) entry which is preliminary data.</text>
</comment>
<protein>
    <recommendedName>
        <fullName evidence="10 11">Chaperone protein DnaJ</fullName>
    </recommendedName>
</protein>
<dbReference type="InterPro" id="IPR012724">
    <property type="entry name" value="DnaJ"/>
</dbReference>
<dbReference type="Gene3D" id="6.20.20.10">
    <property type="match status" value="2"/>
</dbReference>
<keyword evidence="6 11" id="KW-0862">Zinc</keyword>
<comment type="domain">
    <text evidence="11">The J domain is necessary and sufficient to stimulate DnaK ATPase activity. Zinc center 1 plays an important role in the autonomous, DnaK-independent chaperone activity of DnaJ. Zinc center 2 is essential for interaction with DnaK and for DnaJ activity.</text>
</comment>
<comment type="subcellular location">
    <subcellularLocation>
        <location evidence="11">Cytoplasm</location>
    </subcellularLocation>
</comment>
<dbReference type="Pfam" id="PF00226">
    <property type="entry name" value="DnaJ"/>
    <property type="match status" value="1"/>
</dbReference>
<dbReference type="InterPro" id="IPR002939">
    <property type="entry name" value="DnaJ_C"/>
</dbReference>
<accession>A0A3N0ART6</accession>
<dbReference type="PANTHER" id="PTHR43096:SF48">
    <property type="entry name" value="CHAPERONE PROTEIN DNAJ"/>
    <property type="match status" value="1"/>
</dbReference>
<dbReference type="InterPro" id="IPR008971">
    <property type="entry name" value="HSP40/DnaJ_pept-bd"/>
</dbReference>
<gene>
    <name evidence="11 15" type="primary">dnaJ</name>
    <name evidence="15" type="ORF">DMP10_08600</name>
</gene>
<dbReference type="PROSITE" id="PS51188">
    <property type="entry name" value="ZF_CR"/>
    <property type="match status" value="1"/>
</dbReference>
<evidence type="ECO:0000256" key="7">
    <source>
        <dbReference type="ARBA" id="ARBA00023016"/>
    </source>
</evidence>
<dbReference type="GO" id="GO:0008270">
    <property type="term" value="F:zinc ion binding"/>
    <property type="evidence" value="ECO:0007669"/>
    <property type="project" value="UniProtKB-UniRule"/>
</dbReference>
<feature type="binding site" evidence="11">
    <location>
        <position position="197"/>
    </location>
    <ligand>
        <name>Zn(2+)</name>
        <dbReference type="ChEBI" id="CHEBI:29105"/>
        <label>2</label>
    </ligand>
</feature>
<dbReference type="Gene3D" id="2.60.260.20">
    <property type="entry name" value="Urease metallochaperone UreE, N-terminal domain"/>
    <property type="match status" value="2"/>
</dbReference>
<dbReference type="CDD" id="cd10719">
    <property type="entry name" value="DnaJ_zf"/>
    <property type="match status" value="1"/>
</dbReference>
<feature type="domain" description="J" evidence="13">
    <location>
        <begin position="6"/>
        <end position="70"/>
    </location>
</feature>
<dbReference type="RefSeq" id="WP_117284019.1">
    <property type="nucleotide sequence ID" value="NZ_JAMTCE010000014.1"/>
</dbReference>
<dbReference type="NCBIfam" id="NF008035">
    <property type="entry name" value="PRK10767.1"/>
    <property type="match status" value="1"/>
</dbReference>
<dbReference type="SUPFAM" id="SSF49493">
    <property type="entry name" value="HSP40/DnaJ peptide-binding domain"/>
    <property type="match status" value="2"/>
</dbReference>
<evidence type="ECO:0000256" key="8">
    <source>
        <dbReference type="ARBA" id="ARBA00023186"/>
    </source>
</evidence>
<evidence type="ECO:0000256" key="2">
    <source>
        <dbReference type="ARBA" id="ARBA00022705"/>
    </source>
</evidence>
<feature type="repeat" description="CXXCXGXG motif" evidence="11">
    <location>
        <begin position="151"/>
        <end position="158"/>
    </location>
</feature>
<feature type="domain" description="CR-type" evidence="14">
    <location>
        <begin position="138"/>
        <end position="220"/>
    </location>
</feature>
<comment type="function">
    <text evidence="11">Participates actively in the response to hyperosmotic and heat shock by preventing the aggregation of stress-denatured proteins and by disaggregating proteins, also in an autonomous, DnaK-independent fashion. Unfolded proteins bind initially to DnaJ; upon interaction with the DnaJ-bound protein, DnaK hydrolyzes its bound ATP, resulting in the formation of a stable complex. GrpE releases ADP from DnaK; ATP binding to DnaK triggers the release of the substrate protein, thus completing the reaction cycle. Several rounds of ATP-dependent interactions between DnaJ, DnaK and GrpE are required for fully efficient folding. Also involved, together with DnaK and GrpE, in the DNA replication of plasmids through activation of initiation proteins.</text>
</comment>
<keyword evidence="5 11" id="KW-0863">Zinc-finger</keyword>
<dbReference type="PANTHER" id="PTHR43096">
    <property type="entry name" value="DNAJ HOMOLOG 1, MITOCHONDRIAL-RELATED"/>
    <property type="match status" value="1"/>
</dbReference>
<keyword evidence="8 11" id="KW-0143">Chaperone</keyword>
<dbReference type="GO" id="GO:0031072">
    <property type="term" value="F:heat shock protein binding"/>
    <property type="evidence" value="ECO:0007669"/>
    <property type="project" value="InterPro"/>
</dbReference>
<feature type="repeat" description="CXXCXGXG motif" evidence="11">
    <location>
        <begin position="194"/>
        <end position="201"/>
    </location>
</feature>
<dbReference type="Proteomes" id="UP000278327">
    <property type="component" value="Unassembled WGS sequence"/>
</dbReference>
<dbReference type="EMBL" id="QICA01000014">
    <property type="protein sequence ID" value="RNL37289.1"/>
    <property type="molecule type" value="Genomic_DNA"/>
</dbReference>
<dbReference type="PRINTS" id="PR00625">
    <property type="entry name" value="JDOMAIN"/>
</dbReference>
<keyword evidence="1 11" id="KW-0963">Cytoplasm</keyword>
<dbReference type="PROSITE" id="PS50076">
    <property type="entry name" value="DNAJ_2"/>
    <property type="match status" value="1"/>
</dbReference>
<comment type="similarity">
    <text evidence="9 11">Belongs to the DnaJ family.</text>
</comment>
<keyword evidence="3 11" id="KW-0479">Metal-binding</keyword>
<evidence type="ECO:0000256" key="3">
    <source>
        <dbReference type="ARBA" id="ARBA00022723"/>
    </source>
</evidence>
<evidence type="ECO:0000256" key="1">
    <source>
        <dbReference type="ARBA" id="ARBA00022490"/>
    </source>
</evidence>
<evidence type="ECO:0000256" key="12">
    <source>
        <dbReference type="PROSITE-ProRule" id="PRU00546"/>
    </source>
</evidence>
<dbReference type="Pfam" id="PF00684">
    <property type="entry name" value="DnaJ_CXXCXGXG"/>
    <property type="match status" value="1"/>
</dbReference>
<feature type="binding site" evidence="11">
    <location>
        <position position="211"/>
    </location>
    <ligand>
        <name>Zn(2+)</name>
        <dbReference type="ChEBI" id="CHEBI:29105"/>
        <label>1</label>
    </ligand>
</feature>
<keyword evidence="4 11" id="KW-0677">Repeat</keyword>
<evidence type="ECO:0000256" key="4">
    <source>
        <dbReference type="ARBA" id="ARBA00022737"/>
    </source>
</evidence>
<evidence type="ECO:0000256" key="5">
    <source>
        <dbReference type="ARBA" id="ARBA00022771"/>
    </source>
</evidence>
<dbReference type="InterPro" id="IPR036410">
    <property type="entry name" value="HSP_DnaJ_Cys-rich_dom_sf"/>
</dbReference>
<dbReference type="GO" id="GO:0051082">
    <property type="term" value="F:unfolded protein binding"/>
    <property type="evidence" value="ECO:0007669"/>
    <property type="project" value="UniProtKB-UniRule"/>
</dbReference>
<feature type="zinc finger region" description="CR-type" evidence="12">
    <location>
        <begin position="138"/>
        <end position="220"/>
    </location>
</feature>
<dbReference type="AlphaFoldDB" id="A0A3N0ART6"/>
<evidence type="ECO:0000256" key="10">
    <source>
        <dbReference type="ARBA" id="ARBA00067609"/>
    </source>
</evidence>
<dbReference type="InterPro" id="IPR018253">
    <property type="entry name" value="DnaJ_domain_CS"/>
</dbReference>
<proteinExistence type="inferred from homology"/>
<dbReference type="SUPFAM" id="SSF46565">
    <property type="entry name" value="Chaperone J-domain"/>
    <property type="match status" value="1"/>
</dbReference>
<keyword evidence="2 11" id="KW-0235">DNA replication</keyword>
<dbReference type="InterPro" id="IPR001305">
    <property type="entry name" value="HSP_DnaJ_Cys-rich_dom"/>
</dbReference>
<keyword evidence="16" id="KW-1185">Reference proteome</keyword>
<dbReference type="FunFam" id="2.10.230.10:FF:000002">
    <property type="entry name" value="Molecular chaperone DnaJ"/>
    <property type="match status" value="1"/>
</dbReference>
<evidence type="ECO:0000256" key="9">
    <source>
        <dbReference type="ARBA" id="ARBA00061004"/>
    </source>
</evidence>